<keyword evidence="1" id="KW-1133">Transmembrane helix</keyword>
<dbReference type="AlphaFoldDB" id="A0A7J8CI37"/>
<proteinExistence type="predicted"/>
<organism evidence="2 3">
    <name type="scientific">Rousettus aegyptiacus</name>
    <name type="common">Egyptian fruit bat</name>
    <name type="synonym">Pteropus aegyptiacus</name>
    <dbReference type="NCBI Taxonomy" id="9407"/>
    <lineage>
        <taxon>Eukaryota</taxon>
        <taxon>Metazoa</taxon>
        <taxon>Chordata</taxon>
        <taxon>Craniata</taxon>
        <taxon>Vertebrata</taxon>
        <taxon>Euteleostomi</taxon>
        <taxon>Mammalia</taxon>
        <taxon>Eutheria</taxon>
        <taxon>Laurasiatheria</taxon>
        <taxon>Chiroptera</taxon>
        <taxon>Yinpterochiroptera</taxon>
        <taxon>Pteropodoidea</taxon>
        <taxon>Pteropodidae</taxon>
        <taxon>Rousettinae</taxon>
        <taxon>Rousettus</taxon>
    </lineage>
</organism>
<accession>A0A7J8CI37</accession>
<dbReference type="Proteomes" id="UP000593571">
    <property type="component" value="Unassembled WGS sequence"/>
</dbReference>
<gene>
    <name evidence="2" type="ORF">HJG63_009044</name>
</gene>
<keyword evidence="3" id="KW-1185">Reference proteome</keyword>
<protein>
    <submittedName>
        <fullName evidence="2">Uncharacterized protein</fullName>
    </submittedName>
</protein>
<name>A0A7J8CI37_ROUAE</name>
<evidence type="ECO:0000313" key="3">
    <source>
        <dbReference type="Proteomes" id="UP000593571"/>
    </source>
</evidence>
<evidence type="ECO:0000313" key="2">
    <source>
        <dbReference type="EMBL" id="KAF6410506.1"/>
    </source>
</evidence>
<keyword evidence="1" id="KW-0812">Transmembrane</keyword>
<reference evidence="2 3" key="1">
    <citation type="journal article" date="2020" name="Nature">
        <title>Six reference-quality genomes reveal evolution of bat adaptations.</title>
        <authorList>
            <person name="Jebb D."/>
            <person name="Huang Z."/>
            <person name="Pippel M."/>
            <person name="Hughes G.M."/>
            <person name="Lavrichenko K."/>
            <person name="Devanna P."/>
            <person name="Winkler S."/>
            <person name="Jermiin L.S."/>
            <person name="Skirmuntt E.C."/>
            <person name="Katzourakis A."/>
            <person name="Burkitt-Gray L."/>
            <person name="Ray D.A."/>
            <person name="Sullivan K.A.M."/>
            <person name="Roscito J.G."/>
            <person name="Kirilenko B.M."/>
            <person name="Davalos L.M."/>
            <person name="Corthals A.P."/>
            <person name="Power M.L."/>
            <person name="Jones G."/>
            <person name="Ransome R.D."/>
            <person name="Dechmann D.K.N."/>
            <person name="Locatelli A.G."/>
            <person name="Puechmaille S.J."/>
            <person name="Fedrigo O."/>
            <person name="Jarvis E.D."/>
            <person name="Hiller M."/>
            <person name="Vernes S.C."/>
            <person name="Myers E.W."/>
            <person name="Teeling E.C."/>
        </authorList>
    </citation>
    <scope>NUCLEOTIDE SEQUENCE [LARGE SCALE GENOMIC DNA]</scope>
    <source>
        <strain evidence="2">MRouAeg1</strain>
        <tissue evidence="2">Muscle</tissue>
    </source>
</reference>
<sequence length="146" mass="16816">MCLGLDFFGFYCLVFIELLESVGIYLLPYLGHFQPFLQLLSPALIFPSLCDSYNMNFRFFIISYVSETFSLQSIFLSAFKLNYFCCLSSNSLNCSSVHSILLLSSSTDFFLSYFSILKFPFSFSFCLLFLANTFYFFVSDMFAIAD</sequence>
<feature type="transmembrane region" description="Helical" evidence="1">
    <location>
        <begin position="7"/>
        <end position="27"/>
    </location>
</feature>
<evidence type="ECO:0000256" key="1">
    <source>
        <dbReference type="SAM" id="Phobius"/>
    </source>
</evidence>
<keyword evidence="1" id="KW-0472">Membrane</keyword>
<feature type="transmembrane region" description="Helical" evidence="1">
    <location>
        <begin position="123"/>
        <end position="145"/>
    </location>
</feature>
<comment type="caution">
    <text evidence="2">The sequence shown here is derived from an EMBL/GenBank/DDBJ whole genome shotgun (WGS) entry which is preliminary data.</text>
</comment>
<dbReference type="EMBL" id="JACASE010000014">
    <property type="protein sequence ID" value="KAF6410506.1"/>
    <property type="molecule type" value="Genomic_DNA"/>
</dbReference>